<dbReference type="Proteomes" id="UP000290289">
    <property type="component" value="Chromosome 8"/>
</dbReference>
<dbReference type="AlphaFoldDB" id="A0A498JDL7"/>
<proteinExistence type="predicted"/>
<name>A0A498JDL7_MALDO</name>
<keyword evidence="3" id="KW-1185">Reference proteome</keyword>
<feature type="non-terminal residue" evidence="2">
    <location>
        <position position="1"/>
    </location>
</feature>
<gene>
    <name evidence="2" type="ORF">DVH24_021157</name>
</gene>
<feature type="region of interest" description="Disordered" evidence="1">
    <location>
        <begin position="1"/>
        <end position="39"/>
    </location>
</feature>
<organism evidence="2 3">
    <name type="scientific">Malus domestica</name>
    <name type="common">Apple</name>
    <name type="synonym">Pyrus malus</name>
    <dbReference type="NCBI Taxonomy" id="3750"/>
    <lineage>
        <taxon>Eukaryota</taxon>
        <taxon>Viridiplantae</taxon>
        <taxon>Streptophyta</taxon>
        <taxon>Embryophyta</taxon>
        <taxon>Tracheophyta</taxon>
        <taxon>Spermatophyta</taxon>
        <taxon>Magnoliopsida</taxon>
        <taxon>eudicotyledons</taxon>
        <taxon>Gunneridae</taxon>
        <taxon>Pentapetalae</taxon>
        <taxon>rosids</taxon>
        <taxon>fabids</taxon>
        <taxon>Rosales</taxon>
        <taxon>Rosaceae</taxon>
        <taxon>Amygdaloideae</taxon>
        <taxon>Maleae</taxon>
        <taxon>Malus</taxon>
    </lineage>
</organism>
<dbReference type="STRING" id="3750.A0A498JDL7"/>
<feature type="compositionally biased region" description="Low complexity" evidence="1">
    <location>
        <begin position="1"/>
        <end position="11"/>
    </location>
</feature>
<comment type="caution">
    <text evidence="2">The sequence shown here is derived from an EMBL/GenBank/DDBJ whole genome shotgun (WGS) entry which is preliminary data.</text>
</comment>
<protein>
    <submittedName>
        <fullName evidence="2">Uncharacterized protein</fullName>
    </submittedName>
</protein>
<evidence type="ECO:0000313" key="3">
    <source>
        <dbReference type="Proteomes" id="UP000290289"/>
    </source>
</evidence>
<reference evidence="2 3" key="1">
    <citation type="submission" date="2018-10" db="EMBL/GenBank/DDBJ databases">
        <title>A high-quality apple genome assembly.</title>
        <authorList>
            <person name="Hu J."/>
        </authorList>
    </citation>
    <scope>NUCLEOTIDE SEQUENCE [LARGE SCALE GENOMIC DNA]</scope>
    <source>
        <strain evidence="3">cv. HFTH1</strain>
        <tissue evidence="2">Young leaf</tissue>
    </source>
</reference>
<sequence length="560" mass="61095">SESSSSNHYSSDNPPNFPNYPYRHQNNHNYTHHHPQKPPRQLRIGIVANKTSSSDKDPRQLEEEVTTYGVENRCYIDSQPGSNVTGDSFGMSEVERASKSRVLQRYGKKVGSSRMSSLKVVNPHQQPKKNIDEPEVVDNFICSAFAPFGTGKGETSSFFDHCPNNVHTSPVNNKVDCSSPNRELDEDGTDANSYGPETGCVVDVSKQICQNGDSVSLDNVIRAESSNLMLSVQGNANSEKSMTHGDIMNVNGSGHGAETSLDIDGGIKVSYQEVMVHDIGNVDAISEQPCRHQLPTSLQIGSVEELMKAISSVEVSMTVGLSISGETLAVCSDYGRGTTWNSDKVSTNYDENIIVSNDGNVNFIGRQASPDGAFRPFVICGTKRSSKVASSVGDRKSVKFRIKNERKFRTPLDYSRASNTSVEPRNISTREKSVYTTVSSSLKDASAEVAVSGVESLDIGSEPDNDGVSVSRRNSSLVGIYEAKLLARSDVNSDPDETSSKYIKRKNVSTSHLVRTTSQTIDGPADKCTPYADAPWTNDDTTQEEELLLLTYIFSLLLLI</sequence>
<evidence type="ECO:0000313" key="2">
    <source>
        <dbReference type="EMBL" id="RXH92134.1"/>
    </source>
</evidence>
<evidence type="ECO:0000256" key="1">
    <source>
        <dbReference type="SAM" id="MobiDB-lite"/>
    </source>
</evidence>
<accession>A0A498JDL7</accession>
<dbReference type="EMBL" id="RDQH01000334">
    <property type="protein sequence ID" value="RXH92134.1"/>
    <property type="molecule type" value="Genomic_DNA"/>
</dbReference>